<gene>
    <name evidence="1" type="ORF">DXC78_09295</name>
</gene>
<dbReference type="RefSeq" id="WP_117446766.1">
    <property type="nucleotide sequence ID" value="NZ_JBFBOW010000001.1"/>
</dbReference>
<evidence type="ECO:0000313" key="1">
    <source>
        <dbReference type="EMBL" id="RGD74822.1"/>
    </source>
</evidence>
<reference evidence="1 2" key="1">
    <citation type="submission" date="2018-08" db="EMBL/GenBank/DDBJ databases">
        <title>A genome reference for cultivated species of the human gut microbiota.</title>
        <authorList>
            <person name="Zou Y."/>
            <person name="Xue W."/>
            <person name="Luo G."/>
        </authorList>
    </citation>
    <scope>NUCLEOTIDE SEQUENCE [LARGE SCALE GENOMIC DNA]</scope>
    <source>
        <strain evidence="1 2">TF08-11</strain>
    </source>
</reference>
<sequence>MRELKFNLGDKAVDNITGLKGTITSILFSITGCTRYMLETSDSTGRPLEWWLDEDRLVKLS</sequence>
<organism evidence="1 2">
    <name type="scientific">Faecalicoccus pleomorphus</name>
    <dbReference type="NCBI Taxonomy" id="1323"/>
    <lineage>
        <taxon>Bacteria</taxon>
        <taxon>Bacillati</taxon>
        <taxon>Bacillota</taxon>
        <taxon>Erysipelotrichia</taxon>
        <taxon>Erysipelotrichales</taxon>
        <taxon>Erysipelotrichaceae</taxon>
        <taxon>Faecalicoccus</taxon>
    </lineage>
</organism>
<comment type="caution">
    <text evidence="1">The sequence shown here is derived from an EMBL/GenBank/DDBJ whole genome shotgun (WGS) entry which is preliminary data.</text>
</comment>
<proteinExistence type="predicted"/>
<dbReference type="PROSITE" id="PS51257">
    <property type="entry name" value="PROKAR_LIPOPROTEIN"/>
    <property type="match status" value="1"/>
</dbReference>
<evidence type="ECO:0000313" key="2">
    <source>
        <dbReference type="Proteomes" id="UP000260721"/>
    </source>
</evidence>
<accession>A0A3E3DZV3</accession>
<dbReference type="Proteomes" id="UP000260721">
    <property type="component" value="Unassembled WGS sequence"/>
</dbReference>
<dbReference type="AlphaFoldDB" id="A0A3E3DZV3"/>
<dbReference type="EMBL" id="QUSK01000021">
    <property type="protein sequence ID" value="RGD74822.1"/>
    <property type="molecule type" value="Genomic_DNA"/>
</dbReference>
<protein>
    <submittedName>
        <fullName evidence="1">Uncharacterized protein</fullName>
    </submittedName>
</protein>
<name>A0A3E3DZV3_9FIRM</name>